<dbReference type="EMBL" id="CP001029">
    <property type="protein sequence ID" value="ACB80879.1"/>
    <property type="molecule type" value="Genomic_DNA"/>
</dbReference>
<reference evidence="2" key="1">
    <citation type="submission" date="2008-04" db="EMBL/GenBank/DDBJ databases">
        <title>Complete sequence of chromosome of Methylobacterium populi BJ001.</title>
        <authorList>
            <consortium name="US DOE Joint Genome Institute"/>
            <person name="Copeland A."/>
            <person name="Lucas S."/>
            <person name="Lapidus A."/>
            <person name="Glavina del Rio T."/>
            <person name="Dalin E."/>
            <person name="Tice H."/>
            <person name="Bruce D."/>
            <person name="Goodwin L."/>
            <person name="Pitluck S."/>
            <person name="Chertkov O."/>
            <person name="Brettin T."/>
            <person name="Detter J.C."/>
            <person name="Han C."/>
            <person name="Kuske C.R."/>
            <person name="Schmutz J."/>
            <person name="Larimer F."/>
            <person name="Land M."/>
            <person name="Hauser L."/>
            <person name="Kyrpides N."/>
            <person name="Mikhailova N."/>
            <person name="Marx C."/>
            <person name="Richardson P."/>
        </authorList>
    </citation>
    <scope>NUCLEOTIDE SEQUENCE [LARGE SCALE GENOMIC DNA]</scope>
    <source>
        <strain evidence="2">BJ001</strain>
    </source>
</reference>
<dbReference type="STRING" id="441620.Mpop_2724"/>
<dbReference type="AlphaFoldDB" id="B1ZD10"/>
<feature type="compositionally biased region" description="Basic and acidic residues" evidence="1">
    <location>
        <begin position="141"/>
        <end position="150"/>
    </location>
</feature>
<name>B1ZD10_METPB</name>
<dbReference type="OrthoDB" id="7864830at2"/>
<organism evidence="2 3">
    <name type="scientific">Methylorubrum populi (strain ATCC BAA-705 / NCIMB 13946 / BJ001)</name>
    <name type="common">Methylobacterium populi</name>
    <dbReference type="NCBI Taxonomy" id="441620"/>
    <lineage>
        <taxon>Bacteria</taxon>
        <taxon>Pseudomonadati</taxon>
        <taxon>Pseudomonadota</taxon>
        <taxon>Alphaproteobacteria</taxon>
        <taxon>Hyphomicrobiales</taxon>
        <taxon>Methylobacteriaceae</taxon>
        <taxon>Methylorubrum</taxon>
    </lineage>
</organism>
<proteinExistence type="predicted"/>
<protein>
    <submittedName>
        <fullName evidence="2">Uncharacterized protein</fullName>
    </submittedName>
</protein>
<dbReference type="RefSeq" id="WP_012454601.1">
    <property type="nucleotide sequence ID" value="NC_010725.1"/>
</dbReference>
<feature type="compositionally biased region" description="Basic and acidic residues" evidence="1">
    <location>
        <begin position="101"/>
        <end position="130"/>
    </location>
</feature>
<dbReference type="KEGG" id="mpo:Mpop_2724"/>
<evidence type="ECO:0000313" key="3">
    <source>
        <dbReference type="Proteomes" id="UP000007136"/>
    </source>
</evidence>
<evidence type="ECO:0000313" key="2">
    <source>
        <dbReference type="EMBL" id="ACB80879.1"/>
    </source>
</evidence>
<feature type="region of interest" description="Disordered" evidence="1">
    <location>
        <begin position="1"/>
        <end position="21"/>
    </location>
</feature>
<sequence length="150" mass="17443">MPKAPLDPDERPARKDPPDRLKTEIFVRQGGRCYLSGKRLPSIHHCEWHHIPGLGVRPVRADGSDYEPAQLDPEYLFAVLPADHDEATNGPRVEKKHLLRKDHDKAKASRTKDLRASHREHVRFMEEKKPGQKRPKSGRWPKRDFPRRSK</sequence>
<dbReference type="HOGENOM" id="CLU_1738366_0_0_5"/>
<gene>
    <name evidence="2" type="ordered locus">Mpop_2724</name>
</gene>
<feature type="region of interest" description="Disordered" evidence="1">
    <location>
        <begin position="83"/>
        <end position="150"/>
    </location>
</feature>
<evidence type="ECO:0000256" key="1">
    <source>
        <dbReference type="SAM" id="MobiDB-lite"/>
    </source>
</evidence>
<dbReference type="Proteomes" id="UP000007136">
    <property type="component" value="Chromosome"/>
</dbReference>
<feature type="compositionally biased region" description="Basic residues" evidence="1">
    <location>
        <begin position="131"/>
        <end position="140"/>
    </location>
</feature>
<accession>B1ZD10</accession>